<dbReference type="EC" id="3.2.2.-" evidence="5"/>
<evidence type="ECO:0000313" key="7">
    <source>
        <dbReference type="Proteomes" id="UP000199054"/>
    </source>
</evidence>
<reference evidence="6 7" key="1">
    <citation type="submission" date="2016-10" db="EMBL/GenBank/DDBJ databases">
        <authorList>
            <person name="de Groot N.N."/>
        </authorList>
    </citation>
    <scope>NUCLEOTIDE SEQUENCE [LARGE SCALE GENOMIC DNA]</scope>
    <source>
        <strain evidence="6 7">DSM 8512</strain>
    </source>
</reference>
<evidence type="ECO:0000256" key="1">
    <source>
        <dbReference type="ARBA" id="ARBA00009232"/>
    </source>
</evidence>
<gene>
    <name evidence="6" type="ORF">SAMN04489859_104914</name>
</gene>
<dbReference type="InterPro" id="IPR036995">
    <property type="entry name" value="MPG_sf"/>
</dbReference>
<comment type="similarity">
    <text evidence="1 5">Belongs to the DNA glycosylase MPG family.</text>
</comment>
<dbReference type="Gene3D" id="3.10.300.10">
    <property type="entry name" value="Methylpurine-DNA glycosylase (MPG)"/>
    <property type="match status" value="1"/>
</dbReference>
<sequence length="193" mass="21024">MTHVLLSQQAAEMDAVSLAQRLIGASLWVRGAGGTIIETEAYRQDDPASHSFRGPSARNGAMFGPAGHAYVYRSYGIHLCLNVVARPGEAVLIRAIRPEYGIDLMRLRRGNESLCNGPGRLTQALDIRSTDDGASFVTDDFRIILSPTFPDILAGPRIGISKAKDLPWRFGLVGARGLSRPFSKPQGRHQRLS</sequence>
<dbReference type="InterPro" id="IPR011034">
    <property type="entry name" value="Formyl_transferase-like_C_sf"/>
</dbReference>
<name>A0A1H8N0Y2_9RHOB</name>
<dbReference type="SUPFAM" id="SSF50486">
    <property type="entry name" value="FMT C-terminal domain-like"/>
    <property type="match status" value="1"/>
</dbReference>
<dbReference type="HAMAP" id="MF_00527">
    <property type="entry name" value="3MGH"/>
    <property type="match status" value="1"/>
</dbReference>
<dbReference type="NCBIfam" id="NF002003">
    <property type="entry name" value="PRK00802.1-3"/>
    <property type="match status" value="1"/>
</dbReference>
<dbReference type="GO" id="GO:0003677">
    <property type="term" value="F:DNA binding"/>
    <property type="evidence" value="ECO:0007669"/>
    <property type="project" value="InterPro"/>
</dbReference>
<proteinExistence type="inferred from homology"/>
<keyword evidence="2 5" id="KW-0227">DNA damage</keyword>
<dbReference type="PANTHER" id="PTHR10429:SF0">
    <property type="entry name" value="DNA-3-METHYLADENINE GLYCOSYLASE"/>
    <property type="match status" value="1"/>
</dbReference>
<evidence type="ECO:0000256" key="2">
    <source>
        <dbReference type="ARBA" id="ARBA00022763"/>
    </source>
</evidence>
<dbReference type="STRING" id="34002.SAMN04489859_104914"/>
<keyword evidence="7" id="KW-1185">Reference proteome</keyword>
<dbReference type="Pfam" id="PF02245">
    <property type="entry name" value="Pur_DNA_glyco"/>
    <property type="match status" value="1"/>
</dbReference>
<dbReference type="Proteomes" id="UP000199054">
    <property type="component" value="Unassembled WGS sequence"/>
</dbReference>
<dbReference type="InterPro" id="IPR003180">
    <property type="entry name" value="MPG"/>
</dbReference>
<evidence type="ECO:0000256" key="3">
    <source>
        <dbReference type="ARBA" id="ARBA00022801"/>
    </source>
</evidence>
<accession>A0A1H8N0Y2</accession>
<organism evidence="6 7">
    <name type="scientific">Paracoccus alcaliphilus</name>
    <dbReference type="NCBI Taxonomy" id="34002"/>
    <lineage>
        <taxon>Bacteria</taxon>
        <taxon>Pseudomonadati</taxon>
        <taxon>Pseudomonadota</taxon>
        <taxon>Alphaproteobacteria</taxon>
        <taxon>Rhodobacterales</taxon>
        <taxon>Paracoccaceae</taxon>
        <taxon>Paracoccus</taxon>
    </lineage>
</organism>
<dbReference type="GO" id="GO:0003905">
    <property type="term" value="F:alkylbase DNA N-glycosylase activity"/>
    <property type="evidence" value="ECO:0007669"/>
    <property type="project" value="InterPro"/>
</dbReference>
<dbReference type="NCBIfam" id="TIGR00567">
    <property type="entry name" value="3mg"/>
    <property type="match status" value="1"/>
</dbReference>
<protein>
    <recommendedName>
        <fullName evidence="5">Putative 3-methyladenine DNA glycosylase</fullName>
        <ecNumber evidence="5">3.2.2.-</ecNumber>
    </recommendedName>
</protein>
<dbReference type="RefSeq" id="WP_090617044.1">
    <property type="nucleotide sequence ID" value="NZ_CP067124.1"/>
</dbReference>
<keyword evidence="4 5" id="KW-0234">DNA repair</keyword>
<dbReference type="AlphaFoldDB" id="A0A1H8N0Y2"/>
<dbReference type="CDD" id="cd00540">
    <property type="entry name" value="AAG"/>
    <property type="match status" value="1"/>
</dbReference>
<dbReference type="EMBL" id="FODE01000049">
    <property type="protein sequence ID" value="SEO23169.1"/>
    <property type="molecule type" value="Genomic_DNA"/>
</dbReference>
<keyword evidence="3 5" id="KW-0378">Hydrolase</keyword>
<evidence type="ECO:0000256" key="4">
    <source>
        <dbReference type="ARBA" id="ARBA00023204"/>
    </source>
</evidence>
<dbReference type="OrthoDB" id="9794313at2"/>
<evidence type="ECO:0000256" key="5">
    <source>
        <dbReference type="HAMAP-Rule" id="MF_00527"/>
    </source>
</evidence>
<dbReference type="GO" id="GO:0006284">
    <property type="term" value="P:base-excision repair"/>
    <property type="evidence" value="ECO:0007669"/>
    <property type="project" value="InterPro"/>
</dbReference>
<dbReference type="PANTHER" id="PTHR10429">
    <property type="entry name" value="DNA-3-METHYLADENINE GLYCOSYLASE"/>
    <property type="match status" value="1"/>
</dbReference>
<evidence type="ECO:0000313" key="6">
    <source>
        <dbReference type="EMBL" id="SEO23169.1"/>
    </source>
</evidence>